<organism evidence="5 6">
    <name type="scientific">Bradyrhizobium barranii subsp. apii</name>
    <dbReference type="NCBI Taxonomy" id="2819348"/>
    <lineage>
        <taxon>Bacteria</taxon>
        <taxon>Pseudomonadati</taxon>
        <taxon>Pseudomonadota</taxon>
        <taxon>Alphaproteobacteria</taxon>
        <taxon>Hyphomicrobiales</taxon>
        <taxon>Nitrobacteraceae</taxon>
        <taxon>Bradyrhizobium</taxon>
        <taxon>Bradyrhizobium barranii</taxon>
    </lineage>
</organism>
<keyword evidence="5" id="KW-0482">Metalloprotease</keyword>
<keyword evidence="3 5" id="KW-0378">Hydrolase</keyword>
<dbReference type="InterPro" id="IPR024079">
    <property type="entry name" value="MetalloPept_cat_dom_sf"/>
</dbReference>
<dbReference type="GO" id="GO:0006508">
    <property type="term" value="P:proteolysis"/>
    <property type="evidence" value="ECO:0007669"/>
    <property type="project" value="UniProtKB-KW"/>
</dbReference>
<dbReference type="Proteomes" id="UP000551709">
    <property type="component" value="Chromosome"/>
</dbReference>
<dbReference type="InterPro" id="IPR001818">
    <property type="entry name" value="Pept_M10_metallopeptidase"/>
</dbReference>
<evidence type="ECO:0000313" key="5">
    <source>
        <dbReference type="EMBL" id="UPT91420.1"/>
    </source>
</evidence>
<accession>A0A8T5V8A6</accession>
<evidence type="ECO:0000256" key="1">
    <source>
        <dbReference type="ARBA" id="ARBA00022670"/>
    </source>
</evidence>
<evidence type="ECO:0000256" key="4">
    <source>
        <dbReference type="ARBA" id="ARBA00022833"/>
    </source>
</evidence>
<dbReference type="RefSeq" id="WP_166097046.1">
    <property type="nucleotide sequence ID" value="NZ_CP096255.1"/>
</dbReference>
<dbReference type="AlphaFoldDB" id="A0A8T5V8A6"/>
<name>A0A8T5V8A6_9BRAD</name>
<keyword evidence="1" id="KW-0645">Protease</keyword>
<evidence type="ECO:0000256" key="3">
    <source>
        <dbReference type="ARBA" id="ARBA00022801"/>
    </source>
</evidence>
<keyword evidence="4" id="KW-0862">Zinc</keyword>
<protein>
    <submittedName>
        <fullName evidence="5">Matrixin family metalloprotease</fullName>
        <ecNumber evidence="5">3.4.24.-</ecNumber>
    </submittedName>
</protein>
<proteinExistence type="predicted"/>
<evidence type="ECO:0000313" key="6">
    <source>
        <dbReference type="Proteomes" id="UP000551709"/>
    </source>
</evidence>
<dbReference type="EC" id="3.4.24.-" evidence="5"/>
<evidence type="ECO:0000256" key="2">
    <source>
        <dbReference type="ARBA" id="ARBA00022723"/>
    </source>
</evidence>
<gene>
    <name evidence="5" type="ORF">HAP41_0000022335</name>
</gene>
<reference evidence="5" key="2">
    <citation type="submission" date="2022-04" db="EMBL/GenBank/DDBJ databases">
        <authorList>
            <person name="Bromfield E.S.P."/>
            <person name="Cloutier S."/>
        </authorList>
    </citation>
    <scope>NUCLEOTIDE SEQUENCE</scope>
    <source>
        <strain evidence="5">1S5</strain>
    </source>
</reference>
<dbReference type="GO" id="GO:0004222">
    <property type="term" value="F:metalloendopeptidase activity"/>
    <property type="evidence" value="ECO:0007669"/>
    <property type="project" value="InterPro"/>
</dbReference>
<keyword evidence="2" id="KW-0479">Metal-binding</keyword>
<dbReference type="GO" id="GO:0008270">
    <property type="term" value="F:zinc ion binding"/>
    <property type="evidence" value="ECO:0007669"/>
    <property type="project" value="InterPro"/>
</dbReference>
<dbReference type="GO" id="GO:0031012">
    <property type="term" value="C:extracellular matrix"/>
    <property type="evidence" value="ECO:0007669"/>
    <property type="project" value="InterPro"/>
</dbReference>
<dbReference type="EMBL" id="CP096255">
    <property type="protein sequence ID" value="UPT91420.1"/>
    <property type="molecule type" value="Genomic_DNA"/>
</dbReference>
<dbReference type="SUPFAM" id="SSF55486">
    <property type="entry name" value="Metalloproteases ('zincins'), catalytic domain"/>
    <property type="match status" value="1"/>
</dbReference>
<reference evidence="5" key="1">
    <citation type="journal article" date="2017" name="Syst. Appl. Microbiol.">
        <title>Soybeans inoculated with root zone soils of Canadian native legumes harbour diverse and novel Bradyrhizobium spp. that possess agricultural potential.</title>
        <authorList>
            <person name="Bromfield E.S.P."/>
            <person name="Cloutier S."/>
            <person name="Tambong J.T."/>
            <person name="Tran Thi T.V."/>
        </authorList>
    </citation>
    <scope>NUCLEOTIDE SEQUENCE</scope>
    <source>
        <strain evidence="5">1S5</strain>
    </source>
</reference>
<dbReference type="Gene3D" id="3.40.390.10">
    <property type="entry name" value="Collagenase (Catalytic Domain)"/>
    <property type="match status" value="1"/>
</dbReference>
<dbReference type="Pfam" id="PF00413">
    <property type="entry name" value="Peptidase_M10"/>
    <property type="match status" value="1"/>
</dbReference>
<sequence>MLRQIRSFSGSTKASPNVARALRLVAANAAALALLASSALAGDNYKLLDWNWKFQKYPMASSFEYCSINAPRDPTDAAKPWSKVLDTIRTAADKWRYSKKDAKKESTIFQFRFTSEDCPQCPGLNYIEFGTLNDPKKPAETSYPNVSGTAKMKKCAVRFNSAMSWHVTNDEPKPTEYDLLSVALHEFGHCVGLDDLPDGFAVMSVGLKPGEKRRDLQSGDIAGRNKIYGDP</sequence>